<evidence type="ECO:0000256" key="2">
    <source>
        <dbReference type="ARBA" id="ARBA00022692"/>
    </source>
</evidence>
<keyword evidence="3" id="KW-1133">Transmembrane helix</keyword>
<comment type="caution">
    <text evidence="7">The sequence shown here is derived from an EMBL/GenBank/DDBJ whole genome shotgun (WGS) entry which is preliminary data.</text>
</comment>
<protein>
    <recommendedName>
        <fullName evidence="9">Inner membrane protein</fullName>
    </recommendedName>
</protein>
<feature type="compositionally biased region" description="Basic residues" evidence="6">
    <location>
        <begin position="1"/>
        <end position="12"/>
    </location>
</feature>
<keyword evidence="4" id="KW-0472">Membrane</keyword>
<feature type="coiled-coil region" evidence="5">
    <location>
        <begin position="129"/>
        <end position="223"/>
    </location>
</feature>
<sequence length="399" mass="40966">MAKSGTSRHSKPVGKPVTIDLDPSQVKRVAEPTEAKPASAAKEAPPAEPVGDFAKPREAVGKEYMAAEKTEKVSSHQTDAAASVKPKPALDGRAWVSHIAAGVAGGAIALALMSALNGGNSDAPTQAQLADTSATARQALQQVKSAESQVVTLRDEIAKLANNNSLPMQDVQKLTSRLAVLEEKITSASAQATQSASQDSGSIADIQSKLAALETRIMDQSRQPAIAAAIAATALKSAIDRGGSFAAELDTYRAMAPQSTDIEALGKFAAAGVPTIADLNHQFDDVANRIVATEQNADPNASVVDQLLASAKSLVKARPVGEVSGNSIGAITARIEAALARGDLDRAIAEWETLPDAAKAVSADFATQMKARRDTNALVSRTLASALGAPASPAASSAN</sequence>
<proteinExistence type="predicted"/>
<accession>A0A318T4A2</accession>
<keyword evidence="2" id="KW-0812">Transmembrane</keyword>
<keyword evidence="5" id="KW-0175">Coiled coil</keyword>
<evidence type="ECO:0000256" key="4">
    <source>
        <dbReference type="ARBA" id="ARBA00023136"/>
    </source>
</evidence>
<evidence type="ECO:0000256" key="6">
    <source>
        <dbReference type="SAM" id="MobiDB-lite"/>
    </source>
</evidence>
<reference evidence="7 8" key="1">
    <citation type="submission" date="2018-06" db="EMBL/GenBank/DDBJ databases">
        <title>Genomic Encyclopedia of Type Strains, Phase III (KMG-III): the genomes of soil and plant-associated and newly described type strains.</title>
        <authorList>
            <person name="Whitman W."/>
        </authorList>
    </citation>
    <scope>NUCLEOTIDE SEQUENCE [LARGE SCALE GENOMIC DNA]</scope>
    <source>
        <strain evidence="7 8">ORS 1419</strain>
    </source>
</reference>
<dbReference type="Pfam" id="PF09731">
    <property type="entry name" value="Mitofilin"/>
    <property type="match status" value="1"/>
</dbReference>
<dbReference type="RefSeq" id="WP_110749882.1">
    <property type="nucleotide sequence ID" value="NZ_QJTF01000005.1"/>
</dbReference>
<comment type="subcellular location">
    <subcellularLocation>
        <location evidence="1">Membrane</location>
    </subcellularLocation>
</comment>
<evidence type="ECO:0000256" key="5">
    <source>
        <dbReference type="SAM" id="Coils"/>
    </source>
</evidence>
<dbReference type="GO" id="GO:0016020">
    <property type="term" value="C:membrane"/>
    <property type="evidence" value="ECO:0007669"/>
    <property type="project" value="UniProtKB-SubCell"/>
</dbReference>
<evidence type="ECO:0000256" key="1">
    <source>
        <dbReference type="ARBA" id="ARBA00004370"/>
    </source>
</evidence>
<organism evidence="7 8">
    <name type="scientific">Phyllobacterium leguminum</name>
    <dbReference type="NCBI Taxonomy" id="314237"/>
    <lineage>
        <taxon>Bacteria</taxon>
        <taxon>Pseudomonadati</taxon>
        <taxon>Pseudomonadota</taxon>
        <taxon>Alphaproteobacteria</taxon>
        <taxon>Hyphomicrobiales</taxon>
        <taxon>Phyllobacteriaceae</taxon>
        <taxon>Phyllobacterium</taxon>
    </lineage>
</organism>
<evidence type="ECO:0008006" key="9">
    <source>
        <dbReference type="Google" id="ProtNLM"/>
    </source>
</evidence>
<feature type="compositionally biased region" description="Low complexity" evidence="6">
    <location>
        <begin position="35"/>
        <end position="44"/>
    </location>
</feature>
<dbReference type="EMBL" id="QJTF01000005">
    <property type="protein sequence ID" value="PYE88921.1"/>
    <property type="molecule type" value="Genomic_DNA"/>
</dbReference>
<gene>
    <name evidence="7" type="ORF">C7477_10520</name>
</gene>
<evidence type="ECO:0000313" key="7">
    <source>
        <dbReference type="EMBL" id="PYE88921.1"/>
    </source>
</evidence>
<feature type="compositionally biased region" description="Basic and acidic residues" evidence="6">
    <location>
        <begin position="54"/>
        <end position="74"/>
    </location>
</feature>
<keyword evidence="8" id="KW-1185">Reference proteome</keyword>
<dbReference type="InterPro" id="IPR019133">
    <property type="entry name" value="MIC60"/>
</dbReference>
<dbReference type="Proteomes" id="UP000247454">
    <property type="component" value="Unassembled WGS sequence"/>
</dbReference>
<feature type="region of interest" description="Disordered" evidence="6">
    <location>
        <begin position="1"/>
        <end position="85"/>
    </location>
</feature>
<evidence type="ECO:0000256" key="3">
    <source>
        <dbReference type="ARBA" id="ARBA00022989"/>
    </source>
</evidence>
<dbReference type="AlphaFoldDB" id="A0A318T4A2"/>
<evidence type="ECO:0000313" key="8">
    <source>
        <dbReference type="Proteomes" id="UP000247454"/>
    </source>
</evidence>
<name>A0A318T4A2_9HYPH</name>
<dbReference type="OrthoDB" id="8480612at2"/>